<keyword evidence="2 9" id="KW-1003">Cell membrane</keyword>
<evidence type="ECO:0000256" key="5">
    <source>
        <dbReference type="ARBA" id="ARBA00022750"/>
    </source>
</evidence>
<feature type="active site" evidence="9">
    <location>
        <position position="127"/>
    </location>
</feature>
<keyword evidence="3 9" id="KW-0645">Protease</keyword>
<comment type="caution">
    <text evidence="12">The sequence shown here is derived from an EMBL/GenBank/DDBJ whole genome shotgun (WGS) entry which is preliminary data.</text>
</comment>
<evidence type="ECO:0000256" key="8">
    <source>
        <dbReference type="ARBA" id="ARBA00023136"/>
    </source>
</evidence>
<dbReference type="UniPathway" id="UPA00665"/>
<dbReference type="STRING" id="1423796.FC24_GL001039"/>
<dbReference type="EMBL" id="AYYI01000027">
    <property type="protein sequence ID" value="KRM98700.1"/>
    <property type="molecule type" value="Genomic_DNA"/>
</dbReference>
<evidence type="ECO:0000256" key="6">
    <source>
        <dbReference type="ARBA" id="ARBA00022801"/>
    </source>
</evidence>
<keyword evidence="12" id="KW-0449">Lipoprotein</keyword>
<dbReference type="EC" id="3.4.23.36" evidence="9"/>
<evidence type="ECO:0000256" key="4">
    <source>
        <dbReference type="ARBA" id="ARBA00022692"/>
    </source>
</evidence>
<reference evidence="12 13" key="1">
    <citation type="journal article" date="2015" name="Genome Announc.">
        <title>Expanding the biotechnology potential of lactobacilli through comparative genomics of 213 strains and associated genera.</title>
        <authorList>
            <person name="Sun Z."/>
            <person name="Harris H.M."/>
            <person name="McCann A."/>
            <person name="Guo C."/>
            <person name="Argimon S."/>
            <person name="Zhang W."/>
            <person name="Yang X."/>
            <person name="Jeffery I.B."/>
            <person name="Cooney J.C."/>
            <person name="Kagawa T.F."/>
            <person name="Liu W."/>
            <person name="Song Y."/>
            <person name="Salvetti E."/>
            <person name="Wrobel A."/>
            <person name="Rasinkangas P."/>
            <person name="Parkhill J."/>
            <person name="Rea M.C."/>
            <person name="O'Sullivan O."/>
            <person name="Ritari J."/>
            <person name="Douillard F.P."/>
            <person name="Paul Ross R."/>
            <person name="Yang R."/>
            <person name="Briner A.E."/>
            <person name="Felis G.E."/>
            <person name="de Vos W.M."/>
            <person name="Barrangou R."/>
            <person name="Klaenhammer T.R."/>
            <person name="Caufield P.W."/>
            <person name="Cui Y."/>
            <person name="Zhang H."/>
            <person name="O'Toole P.W."/>
        </authorList>
    </citation>
    <scope>NUCLEOTIDE SEQUENCE [LARGE SCALE GENOMIC DNA]</scope>
    <source>
        <strain evidence="12 13">DSM 20253</strain>
    </source>
</reference>
<feature type="transmembrane region" description="Helical" evidence="9">
    <location>
        <begin position="83"/>
        <end position="101"/>
    </location>
</feature>
<organism evidence="12 13">
    <name type="scientific">Loigolactobacillus rennini DSM 20253</name>
    <dbReference type="NCBI Taxonomy" id="1423796"/>
    <lineage>
        <taxon>Bacteria</taxon>
        <taxon>Bacillati</taxon>
        <taxon>Bacillota</taxon>
        <taxon>Bacilli</taxon>
        <taxon>Lactobacillales</taxon>
        <taxon>Lactobacillaceae</taxon>
        <taxon>Loigolactobacillus</taxon>
    </lineage>
</organism>
<keyword evidence="4 9" id="KW-0812">Transmembrane</keyword>
<feature type="active site" evidence="9">
    <location>
        <position position="111"/>
    </location>
</feature>
<keyword evidence="6 9" id="KW-0378">Hydrolase</keyword>
<comment type="pathway">
    <text evidence="9">Protein modification; lipoprotein biosynthesis (signal peptide cleavage).</text>
</comment>
<evidence type="ECO:0000256" key="7">
    <source>
        <dbReference type="ARBA" id="ARBA00022989"/>
    </source>
</evidence>
<evidence type="ECO:0000256" key="11">
    <source>
        <dbReference type="RuleBase" id="RU004181"/>
    </source>
</evidence>
<feature type="transmembrane region" description="Helical" evidence="9">
    <location>
        <begin position="52"/>
        <end position="76"/>
    </location>
</feature>
<dbReference type="GO" id="GO:0005886">
    <property type="term" value="C:plasma membrane"/>
    <property type="evidence" value="ECO:0007669"/>
    <property type="project" value="UniProtKB-SubCell"/>
</dbReference>
<dbReference type="PATRIC" id="fig|1423796.3.peg.1063"/>
<proteinExistence type="inferred from homology"/>
<comment type="subcellular location">
    <subcellularLocation>
        <location evidence="9">Cell membrane</location>
        <topology evidence="9">Multi-pass membrane protein</topology>
    </subcellularLocation>
</comment>
<keyword evidence="8 9" id="KW-0472">Membrane</keyword>
<evidence type="ECO:0000313" key="13">
    <source>
        <dbReference type="Proteomes" id="UP000051638"/>
    </source>
</evidence>
<dbReference type="PROSITE" id="PS00855">
    <property type="entry name" value="SPASE_II"/>
    <property type="match status" value="1"/>
</dbReference>
<dbReference type="OrthoDB" id="9810259at2"/>
<evidence type="ECO:0000256" key="2">
    <source>
        <dbReference type="ARBA" id="ARBA00022475"/>
    </source>
</evidence>
<evidence type="ECO:0000313" key="12">
    <source>
        <dbReference type="EMBL" id="KRM98700.1"/>
    </source>
</evidence>
<comment type="function">
    <text evidence="9 10">This protein specifically catalyzes the removal of signal peptides from prolipoproteins.</text>
</comment>
<dbReference type="NCBIfam" id="TIGR00077">
    <property type="entry name" value="lspA"/>
    <property type="match status" value="1"/>
</dbReference>
<dbReference type="GO" id="GO:0004190">
    <property type="term" value="F:aspartic-type endopeptidase activity"/>
    <property type="evidence" value="ECO:0007669"/>
    <property type="project" value="UniProtKB-UniRule"/>
</dbReference>
<comment type="similarity">
    <text evidence="1 9 11">Belongs to the peptidase A8 family.</text>
</comment>
<dbReference type="GO" id="GO:0006508">
    <property type="term" value="P:proteolysis"/>
    <property type="evidence" value="ECO:0007669"/>
    <property type="project" value="UniProtKB-KW"/>
</dbReference>
<evidence type="ECO:0000256" key="10">
    <source>
        <dbReference type="RuleBase" id="RU000594"/>
    </source>
</evidence>
<dbReference type="AlphaFoldDB" id="A0A0R2DEY2"/>
<evidence type="ECO:0000256" key="1">
    <source>
        <dbReference type="ARBA" id="ARBA00006139"/>
    </source>
</evidence>
<evidence type="ECO:0000256" key="3">
    <source>
        <dbReference type="ARBA" id="ARBA00022670"/>
    </source>
</evidence>
<dbReference type="Proteomes" id="UP000051638">
    <property type="component" value="Unassembled WGS sequence"/>
</dbReference>
<protein>
    <recommendedName>
        <fullName evidence="9">Lipoprotein signal peptidase</fullName>
        <ecNumber evidence="9">3.4.23.36</ecNumber>
    </recommendedName>
    <alternativeName>
        <fullName evidence="9">Prolipoprotein signal peptidase</fullName>
    </alternativeName>
    <alternativeName>
        <fullName evidence="9">Signal peptidase II</fullName>
        <shortName evidence="9">SPase II</shortName>
    </alternativeName>
</protein>
<keyword evidence="7 9" id="KW-1133">Transmembrane helix</keyword>
<dbReference type="InterPro" id="IPR001872">
    <property type="entry name" value="Peptidase_A8"/>
</dbReference>
<keyword evidence="5 9" id="KW-0064">Aspartyl protease</keyword>
<sequence>MIYLILFLIVIASDQLLKYWTISHLALGQVKILAPHLMSLTYLQNNGAAWNILAGRQIFFLILTPVVMVVLIYLLYRAPHKQYFYATGLTLMIAGALGNFIDRVRLGYVVDMLQLDWFNFPIFNLADTALTVGIILIFIDLIFKDEKG</sequence>
<dbReference type="PRINTS" id="PR00781">
    <property type="entry name" value="LIPOSIGPTASE"/>
</dbReference>
<accession>A0A0R2DEY2</accession>
<comment type="catalytic activity">
    <reaction evidence="9 10">
        <text>Release of signal peptides from bacterial membrane prolipoproteins. Hydrolyzes -Xaa-Yaa-Zaa-|-(S,diacylglyceryl)Cys-, in which Xaa is hydrophobic (preferably Leu), and Yaa (Ala or Ser) and Zaa (Gly or Ala) have small, neutral side chains.</text>
        <dbReference type="EC" id="3.4.23.36"/>
    </reaction>
</comment>
<dbReference type="PANTHER" id="PTHR33695:SF1">
    <property type="entry name" value="LIPOPROTEIN SIGNAL PEPTIDASE"/>
    <property type="match status" value="1"/>
</dbReference>
<name>A0A0R2DEY2_9LACO</name>
<dbReference type="HAMAP" id="MF_00161">
    <property type="entry name" value="LspA"/>
    <property type="match status" value="1"/>
</dbReference>
<comment type="caution">
    <text evidence="9">Lacks conserved residue(s) required for the propagation of feature annotation.</text>
</comment>
<feature type="transmembrane region" description="Helical" evidence="9">
    <location>
        <begin position="121"/>
        <end position="143"/>
    </location>
</feature>
<keyword evidence="13" id="KW-1185">Reference proteome</keyword>
<dbReference type="RefSeq" id="WP_057873673.1">
    <property type="nucleotide sequence ID" value="NZ_AYYI01000027.1"/>
</dbReference>
<evidence type="ECO:0000256" key="9">
    <source>
        <dbReference type="HAMAP-Rule" id="MF_00161"/>
    </source>
</evidence>
<dbReference type="PANTHER" id="PTHR33695">
    <property type="entry name" value="LIPOPROTEIN SIGNAL PEPTIDASE"/>
    <property type="match status" value="1"/>
</dbReference>
<gene>
    <name evidence="9" type="primary">lspA</name>
    <name evidence="12" type="ORF">FC24_GL001039</name>
</gene>
<dbReference type="Pfam" id="PF01252">
    <property type="entry name" value="Peptidase_A8"/>
    <property type="match status" value="1"/>
</dbReference>